<reference evidence="1 2" key="1">
    <citation type="submission" date="2017-08" db="EMBL/GenBank/DDBJ databases">
        <title>Identification and genetic characteristics of simultaneous BTEX- and naphthalene-degrading Paraburkholderia sp. BN5 isolated from petroleum-contaminated soil.</title>
        <authorList>
            <person name="Lee Y."/>
            <person name="Jeon C.O."/>
        </authorList>
    </citation>
    <scope>NUCLEOTIDE SEQUENCE [LARGE SCALE GENOMIC DNA]</scope>
    <source>
        <strain evidence="1 2">BN5</strain>
    </source>
</reference>
<dbReference type="RefSeq" id="WP_095420121.1">
    <property type="nucleotide sequence ID" value="NZ_CP022989.1"/>
</dbReference>
<protein>
    <submittedName>
        <fullName evidence="1">Uncharacterized protein</fullName>
    </submittedName>
</protein>
<dbReference type="EMBL" id="CP022989">
    <property type="protein sequence ID" value="ASW00166.1"/>
    <property type="molecule type" value="Genomic_DNA"/>
</dbReference>
<gene>
    <name evidence="1" type="ORF">CJU94_19650</name>
</gene>
<evidence type="ECO:0000313" key="1">
    <source>
        <dbReference type="EMBL" id="ASW00166.1"/>
    </source>
</evidence>
<accession>A0A248VMC1</accession>
<evidence type="ECO:0000313" key="2">
    <source>
        <dbReference type="Proteomes" id="UP000215158"/>
    </source>
</evidence>
<dbReference type="Proteomes" id="UP000215158">
    <property type="component" value="Chromosome 1"/>
</dbReference>
<keyword evidence="2" id="KW-1185">Reference proteome</keyword>
<sequence>MQAKPREKTVGIIQRINDLQLSSPYFTDVSSLSAESREWRVLRREVDDVFKVDARSGWELTGILQSLCCDREGMESAFQKSLALGISESNHLNLMVNRLNLGLFSESQQVYSQVGSPEGGNFTMMIRDGYVAGAIFQAAQFAGRAREMGIEWDGSEEMAEEFRRAVALLQQAGIDDAMIARHLDVAGNILVRHKIRPRIEPMVTSLPGVFEGVTYLFSVPVSAREAFEMNMELSEAEDQAGIEPTPGFEVVFEAAAA</sequence>
<proteinExistence type="predicted"/>
<dbReference type="KEGG" id="parb:CJU94_19650"/>
<name>A0A248VMC1_9BURK</name>
<dbReference type="OrthoDB" id="9006083at2"/>
<organism evidence="1 2">
    <name type="scientific">Paraburkholderia aromaticivorans</name>
    <dbReference type="NCBI Taxonomy" id="2026199"/>
    <lineage>
        <taxon>Bacteria</taxon>
        <taxon>Pseudomonadati</taxon>
        <taxon>Pseudomonadota</taxon>
        <taxon>Betaproteobacteria</taxon>
        <taxon>Burkholderiales</taxon>
        <taxon>Burkholderiaceae</taxon>
        <taxon>Paraburkholderia</taxon>
    </lineage>
</organism>
<dbReference type="AlphaFoldDB" id="A0A248VMC1"/>